<dbReference type="InterPro" id="IPR056024">
    <property type="entry name" value="DUF7605"/>
</dbReference>
<proteinExistence type="predicted"/>
<reference evidence="5 6" key="1">
    <citation type="submission" date="2024-01" db="EMBL/GenBank/DDBJ databases">
        <title>Complete genome of Cladobotryum mycophilum ATHUM6906.</title>
        <authorList>
            <person name="Christinaki A.C."/>
            <person name="Myridakis A.I."/>
            <person name="Kouvelis V.N."/>
        </authorList>
    </citation>
    <scope>NUCLEOTIDE SEQUENCE [LARGE SCALE GENOMIC DNA]</scope>
    <source>
        <strain evidence="5 6">ATHUM6906</strain>
    </source>
</reference>
<feature type="domain" description="DUF7605" evidence="4">
    <location>
        <begin position="721"/>
        <end position="902"/>
    </location>
</feature>
<evidence type="ECO:0000259" key="3">
    <source>
        <dbReference type="Pfam" id="PF00350"/>
    </source>
</evidence>
<dbReference type="InterPro" id="IPR027417">
    <property type="entry name" value="P-loop_NTPase"/>
</dbReference>
<feature type="domain" description="Dynamin N-terminal" evidence="3">
    <location>
        <begin position="238"/>
        <end position="468"/>
    </location>
</feature>
<dbReference type="SUPFAM" id="SSF52540">
    <property type="entry name" value="P-loop containing nucleoside triphosphate hydrolases"/>
    <property type="match status" value="1"/>
</dbReference>
<protein>
    <recommendedName>
        <fullName evidence="7">Tat pathway signal sequence</fullName>
    </recommendedName>
</protein>
<dbReference type="PANTHER" id="PTHR36681:SF3">
    <property type="entry name" value="NUCLEAR GTPASE, GERMINAL CENTER-ASSOCIATED, TANDEM DUPLICATE 3"/>
    <property type="match status" value="1"/>
</dbReference>
<dbReference type="PANTHER" id="PTHR36681">
    <property type="entry name" value="NUCLEAR GTPASE, GERMINAL CENTER-ASSOCIATED, TANDEM DUPLICATE 3"/>
    <property type="match status" value="1"/>
</dbReference>
<feature type="compositionally biased region" description="Polar residues" evidence="2">
    <location>
        <begin position="21"/>
        <end position="50"/>
    </location>
</feature>
<feature type="compositionally biased region" description="Polar residues" evidence="2">
    <location>
        <begin position="78"/>
        <end position="102"/>
    </location>
</feature>
<evidence type="ECO:0008006" key="7">
    <source>
        <dbReference type="Google" id="ProtNLM"/>
    </source>
</evidence>
<gene>
    <name evidence="5" type="ORF">PT974_12258</name>
</gene>
<sequence length="985" mass="110628">MFVLTIVYSVEFTFTFSMTPPAQASTANHADTEGEISNSSTTDNARSTTPRIFANVDVPLPSTEEAPEDSPNKHYKASSENRFTSSPSPSIVFTPSSSATSRHGSVINDLQIFSPNPLGMNELATAVDRVADGSDKIVAHLEPESQTPGRSPGASRRRRSGSNINSVPHRVEDEEAPPEPFHEASFQRCFMDTKSLASDLKETLGNSSLHQDPDSMMRRLHSEAERLASFQCPSTRTVGFVGDSGVGKSSLLNSLLDYRGLARTSNSGAACTCVVTEYHYHAADNFAVEVETFSIEDINTQIKELLRSFRHYHLQQNDLDAGEREDFEQRANVARDTFRAMFGPRLNGDQFLLLESESVVLDSVLSWVREVFPSTVSGRHVNSSLAECSDRLMRLTSEVSGNSQPSVWPFIRKIKVFSRAHILSKGLVLVDLPGNLRDLNSARQNITERYLLECDQVFAICNIGRATTDVGVSSVFDLANRARLSQVGIICTKADDIRAEEAKKDWKDERSRKVGKFMTDIAVEKSELRELQKMLDEEDWSDDEEEMEVTRDERQKRKSIEKMQLDLKGFLMTTRNDIVIKGLKDLYKNKVPRGMLQVFCVSNTDYWKHREDNKDGFLPFLELSGIKAVRKHCISIVADSQLRIATKYIQKDVPAFLADVELWVQSGAGNMGAEQKAIIRQALDNVESRLQRGLLERDSAMSKAGKTMKDEFKQRIFDERQTTSWSQEANSACSEWSDWHHSSYAAFVRQSGDHYTPTVGQRNWNEEAMEKMVSDVSEPYRNLCNMAGSQGSDLTDLIENLADWANEFIETEIGEISPSSTTLIEAVDSRSQQMAADVEDICTKFGSDLSLLETDALSSIRSSIFGKAMEEGYRSARHESGAGSDRRRKAIIRGTVGPERLFVNHMNEFKKRFDDLAKDFQEELKTKIEAHMNVIKETLDIIRNENVALESEQDPGFRRRVEAGVREAREKMREIQETVSGRASS</sequence>
<feature type="region of interest" description="Disordered" evidence="2">
    <location>
        <begin position="139"/>
        <end position="180"/>
    </location>
</feature>
<name>A0ABR0S7H3_9HYPO</name>
<feature type="region of interest" description="Disordered" evidence="2">
    <location>
        <begin position="21"/>
        <end position="102"/>
    </location>
</feature>
<dbReference type="Pfam" id="PF00350">
    <property type="entry name" value="Dynamin_N"/>
    <property type="match status" value="1"/>
</dbReference>
<evidence type="ECO:0000313" key="5">
    <source>
        <dbReference type="EMBL" id="KAK5988118.1"/>
    </source>
</evidence>
<comment type="caution">
    <text evidence="5">The sequence shown here is derived from an EMBL/GenBank/DDBJ whole genome shotgun (WGS) entry which is preliminary data.</text>
</comment>
<evidence type="ECO:0000256" key="1">
    <source>
        <dbReference type="SAM" id="Coils"/>
    </source>
</evidence>
<feature type="coiled-coil region" evidence="1">
    <location>
        <begin position="932"/>
        <end position="978"/>
    </location>
</feature>
<dbReference type="Proteomes" id="UP001338125">
    <property type="component" value="Unassembled WGS sequence"/>
</dbReference>
<evidence type="ECO:0000256" key="2">
    <source>
        <dbReference type="SAM" id="MobiDB-lite"/>
    </source>
</evidence>
<evidence type="ECO:0000259" key="4">
    <source>
        <dbReference type="Pfam" id="PF24564"/>
    </source>
</evidence>
<keyword evidence="6" id="KW-1185">Reference proteome</keyword>
<evidence type="ECO:0000313" key="6">
    <source>
        <dbReference type="Proteomes" id="UP001338125"/>
    </source>
</evidence>
<keyword evidence="1" id="KW-0175">Coiled coil</keyword>
<dbReference type="InterPro" id="IPR045063">
    <property type="entry name" value="Dynamin_N"/>
</dbReference>
<dbReference type="Pfam" id="PF24564">
    <property type="entry name" value="DUF7605"/>
    <property type="match status" value="1"/>
</dbReference>
<dbReference type="Gene3D" id="3.40.50.300">
    <property type="entry name" value="P-loop containing nucleotide triphosphate hydrolases"/>
    <property type="match status" value="2"/>
</dbReference>
<dbReference type="EMBL" id="JAVFKD010000016">
    <property type="protein sequence ID" value="KAK5988118.1"/>
    <property type="molecule type" value="Genomic_DNA"/>
</dbReference>
<organism evidence="5 6">
    <name type="scientific">Cladobotryum mycophilum</name>
    <dbReference type="NCBI Taxonomy" id="491253"/>
    <lineage>
        <taxon>Eukaryota</taxon>
        <taxon>Fungi</taxon>
        <taxon>Dikarya</taxon>
        <taxon>Ascomycota</taxon>
        <taxon>Pezizomycotina</taxon>
        <taxon>Sordariomycetes</taxon>
        <taxon>Hypocreomycetidae</taxon>
        <taxon>Hypocreales</taxon>
        <taxon>Hypocreaceae</taxon>
        <taxon>Cladobotryum</taxon>
    </lineage>
</organism>
<accession>A0ABR0S7H3</accession>